<dbReference type="PANTHER" id="PTHR33376:SF7">
    <property type="entry name" value="C4-DICARBOXYLATE-BINDING PROTEIN DCTB"/>
    <property type="match status" value="1"/>
</dbReference>
<sequence>MTTFKKLGMLTLALTLTIALAVPGSALARKWRAGGVAPADTLDDDCLKKWCSLVAEKTGGKIKIDSYPAEQLGPYRDQFDNVVRGVQESGLLPLSPEFDKRLQAGYTIYLAQTWAEGRKIYAPGGWMFKLLEPIFLELGVKPLGFYFMGMDGFGTTKGPVVLPEDVAKLGIKVRTWNPADRLFFQEMGAQTVDIAFSELFTSLQTGVADAQDNAPLITYTFLRDVTKYYTDTNHLFEPLVLMVNLELWENLPEDQKKALQAAADESLAWANAKAEATADEYMKKMADMGIKVTRLTPEQRAKWFEYGKKSWKKFEEVIGKETMDIIRKNVTK</sequence>
<comment type="caution">
    <text evidence="5">The sequence shown here is derived from an EMBL/GenBank/DDBJ whole genome shotgun (WGS) entry which is preliminary data.</text>
</comment>
<reference evidence="5 6" key="1">
    <citation type="submission" date="2013-11" db="EMBL/GenBank/DDBJ databases">
        <title>Metagenomic analysis of a methanogenic consortium involved in long chain n-alkane degradation.</title>
        <authorList>
            <person name="Davidova I.A."/>
            <person name="Callaghan A.V."/>
            <person name="Wawrik B."/>
            <person name="Pruitt S."/>
            <person name="Marks C."/>
            <person name="Duncan K.E."/>
            <person name="Suflita J.M."/>
        </authorList>
    </citation>
    <scope>NUCLEOTIDE SEQUENCE [LARGE SCALE GENOMIC DNA]</scope>
    <source>
        <strain evidence="5 6">SPR</strain>
    </source>
</reference>
<feature type="signal peptide" evidence="4">
    <location>
        <begin position="1"/>
        <end position="21"/>
    </location>
</feature>
<organism evidence="5 6">
    <name type="scientific">Dethiosulfatarculus sandiegensis</name>
    <dbReference type="NCBI Taxonomy" id="1429043"/>
    <lineage>
        <taxon>Bacteria</taxon>
        <taxon>Pseudomonadati</taxon>
        <taxon>Thermodesulfobacteriota</taxon>
        <taxon>Desulfarculia</taxon>
        <taxon>Desulfarculales</taxon>
        <taxon>Desulfarculaceae</taxon>
        <taxon>Dethiosulfatarculus</taxon>
    </lineage>
</organism>
<gene>
    <name evidence="5" type="ORF">X474_12350</name>
</gene>
<dbReference type="Gene3D" id="3.40.190.170">
    <property type="entry name" value="Bacterial extracellular solute-binding protein, family 7"/>
    <property type="match status" value="1"/>
</dbReference>
<keyword evidence="3 4" id="KW-0732">Signal</keyword>
<dbReference type="OrthoDB" id="8690069at2"/>
<evidence type="ECO:0000313" key="6">
    <source>
        <dbReference type="Proteomes" id="UP000032233"/>
    </source>
</evidence>
<name>A0A0D2HTZ5_9BACT</name>
<feature type="chain" id="PRO_5002254919" description="C4-dicarboxylate ABC transporter substrate-binding protein" evidence="4">
    <location>
        <begin position="22"/>
        <end position="332"/>
    </location>
</feature>
<dbReference type="EMBL" id="AZAC01000014">
    <property type="protein sequence ID" value="KIX13938.1"/>
    <property type="molecule type" value="Genomic_DNA"/>
</dbReference>
<dbReference type="InterPro" id="IPR038404">
    <property type="entry name" value="TRAP_DctP_sf"/>
</dbReference>
<keyword evidence="2" id="KW-0813">Transport</keyword>
<dbReference type="InterPro" id="IPR018389">
    <property type="entry name" value="DctP_fam"/>
</dbReference>
<evidence type="ECO:0000256" key="3">
    <source>
        <dbReference type="ARBA" id="ARBA00022729"/>
    </source>
</evidence>
<keyword evidence="6" id="KW-1185">Reference proteome</keyword>
<dbReference type="GO" id="GO:0055085">
    <property type="term" value="P:transmembrane transport"/>
    <property type="evidence" value="ECO:0007669"/>
    <property type="project" value="InterPro"/>
</dbReference>
<comment type="similarity">
    <text evidence="1">Belongs to the bacterial solute-binding protein 7 family.</text>
</comment>
<dbReference type="PANTHER" id="PTHR33376">
    <property type="match status" value="1"/>
</dbReference>
<dbReference type="Pfam" id="PF03480">
    <property type="entry name" value="DctP"/>
    <property type="match status" value="1"/>
</dbReference>
<accession>A0A0D2HTZ5</accession>
<protein>
    <recommendedName>
        <fullName evidence="7">C4-dicarboxylate ABC transporter substrate-binding protein</fullName>
    </recommendedName>
</protein>
<evidence type="ECO:0000313" key="5">
    <source>
        <dbReference type="EMBL" id="KIX13938.1"/>
    </source>
</evidence>
<proteinExistence type="inferred from homology"/>
<evidence type="ECO:0000256" key="2">
    <source>
        <dbReference type="ARBA" id="ARBA00022448"/>
    </source>
</evidence>
<dbReference type="RefSeq" id="WP_044348842.1">
    <property type="nucleotide sequence ID" value="NZ_AZAC01000014.1"/>
</dbReference>
<evidence type="ECO:0000256" key="4">
    <source>
        <dbReference type="SAM" id="SignalP"/>
    </source>
</evidence>
<dbReference type="InParanoid" id="A0A0D2HTZ5"/>
<dbReference type="AlphaFoldDB" id="A0A0D2HTZ5"/>
<dbReference type="NCBIfam" id="NF037995">
    <property type="entry name" value="TRAP_S1"/>
    <property type="match status" value="1"/>
</dbReference>
<evidence type="ECO:0000256" key="1">
    <source>
        <dbReference type="ARBA" id="ARBA00009023"/>
    </source>
</evidence>
<evidence type="ECO:0008006" key="7">
    <source>
        <dbReference type="Google" id="ProtNLM"/>
    </source>
</evidence>
<dbReference type="STRING" id="1429043.X474_12350"/>
<dbReference type="Proteomes" id="UP000032233">
    <property type="component" value="Unassembled WGS sequence"/>
</dbReference>